<protein>
    <recommendedName>
        <fullName evidence="3">WD domain, G-beta repeat</fullName>
    </recommendedName>
</protein>
<dbReference type="InterPro" id="IPR011047">
    <property type="entry name" value="Quinoprotein_ADH-like_sf"/>
</dbReference>
<evidence type="ECO:0000313" key="1">
    <source>
        <dbReference type="EMBL" id="QDU39577.1"/>
    </source>
</evidence>
<dbReference type="Gene3D" id="2.130.10.10">
    <property type="entry name" value="YVTN repeat-like/Quinoprotein amine dehydrogenase"/>
    <property type="match status" value="1"/>
</dbReference>
<proteinExistence type="predicted"/>
<dbReference type="AlphaFoldDB" id="A0A517ZAU8"/>
<sequence>MDPGSGKIWRSTLTGLDATIEAGKPENPRQRAKKFKSTDQAFEYLEKEEWKKLKTGYVLRDPDAQPGAPLLRTYLGGGYTGALPLTQSNNGLFTTRFEQSTDSVLKLAPSGQMEVVAELPEQTLVLDMSYSQELGRLLLNVDHSILSWHPETPKKCDAITDGKGAPASCLSVGGSRLVFFDPPNLVVQDGQADEQVFKTECKPESYGGHAPQLCAALSPDGSVLAVCSKPGALSFFRIDDGKELGEIQADFNMIEKLEFDITGDLLIGLGECVPWGPLFFDVPSMSLVEPPIELPRLREGGMDFALHPDRRWFAVTSWDQVFVFDLNKTQVVATIHLEHLAKRSGVHFVGDQLAVRTDLGCLSLYRIQ</sequence>
<evidence type="ECO:0000313" key="2">
    <source>
        <dbReference type="Proteomes" id="UP000320496"/>
    </source>
</evidence>
<evidence type="ECO:0008006" key="3">
    <source>
        <dbReference type="Google" id="ProtNLM"/>
    </source>
</evidence>
<name>A0A517ZAU8_9PLAN</name>
<dbReference type="RefSeq" id="WP_145370748.1">
    <property type="nucleotide sequence ID" value="NZ_CP036275.1"/>
</dbReference>
<organism evidence="1 2">
    <name type="scientific">Maioricimonas rarisocia</name>
    <dbReference type="NCBI Taxonomy" id="2528026"/>
    <lineage>
        <taxon>Bacteria</taxon>
        <taxon>Pseudomonadati</taxon>
        <taxon>Planctomycetota</taxon>
        <taxon>Planctomycetia</taxon>
        <taxon>Planctomycetales</taxon>
        <taxon>Planctomycetaceae</taxon>
        <taxon>Maioricimonas</taxon>
    </lineage>
</organism>
<keyword evidence="2" id="KW-1185">Reference proteome</keyword>
<dbReference type="Proteomes" id="UP000320496">
    <property type="component" value="Chromosome"/>
</dbReference>
<dbReference type="SUPFAM" id="SSF50998">
    <property type="entry name" value="Quinoprotein alcohol dehydrogenase-like"/>
    <property type="match status" value="1"/>
</dbReference>
<dbReference type="EMBL" id="CP036275">
    <property type="protein sequence ID" value="QDU39577.1"/>
    <property type="molecule type" value="Genomic_DNA"/>
</dbReference>
<dbReference type="KEGG" id="mri:Mal4_39220"/>
<dbReference type="InterPro" id="IPR015943">
    <property type="entry name" value="WD40/YVTN_repeat-like_dom_sf"/>
</dbReference>
<reference evidence="1 2" key="1">
    <citation type="submission" date="2019-02" db="EMBL/GenBank/DDBJ databases">
        <title>Deep-cultivation of Planctomycetes and their phenomic and genomic characterization uncovers novel biology.</title>
        <authorList>
            <person name="Wiegand S."/>
            <person name="Jogler M."/>
            <person name="Boedeker C."/>
            <person name="Pinto D."/>
            <person name="Vollmers J."/>
            <person name="Rivas-Marin E."/>
            <person name="Kohn T."/>
            <person name="Peeters S.H."/>
            <person name="Heuer A."/>
            <person name="Rast P."/>
            <person name="Oberbeckmann S."/>
            <person name="Bunk B."/>
            <person name="Jeske O."/>
            <person name="Meyerdierks A."/>
            <person name="Storesund J.E."/>
            <person name="Kallscheuer N."/>
            <person name="Luecker S."/>
            <person name="Lage O.M."/>
            <person name="Pohl T."/>
            <person name="Merkel B.J."/>
            <person name="Hornburger P."/>
            <person name="Mueller R.-W."/>
            <person name="Bruemmer F."/>
            <person name="Labrenz M."/>
            <person name="Spormann A.M."/>
            <person name="Op den Camp H."/>
            <person name="Overmann J."/>
            <person name="Amann R."/>
            <person name="Jetten M.S.M."/>
            <person name="Mascher T."/>
            <person name="Medema M.H."/>
            <person name="Devos D.P."/>
            <person name="Kaster A.-K."/>
            <person name="Ovreas L."/>
            <person name="Rohde M."/>
            <person name="Galperin M.Y."/>
            <person name="Jogler C."/>
        </authorList>
    </citation>
    <scope>NUCLEOTIDE SEQUENCE [LARGE SCALE GENOMIC DNA]</scope>
    <source>
        <strain evidence="1 2">Mal4</strain>
    </source>
</reference>
<gene>
    <name evidence="1" type="ORF">Mal4_39220</name>
</gene>
<accession>A0A517ZAU8</accession>
<dbReference type="OrthoDB" id="9149857at2"/>